<dbReference type="CDD" id="cd00130">
    <property type="entry name" value="PAS"/>
    <property type="match status" value="3"/>
</dbReference>
<evidence type="ECO:0000313" key="6">
    <source>
        <dbReference type="EMBL" id="ACU90408.1"/>
    </source>
</evidence>
<dbReference type="RefSeq" id="WP_015774497.1">
    <property type="nucleotide sequence ID" value="NC_013173.1"/>
</dbReference>
<feature type="domain" description="PAS" evidence="2">
    <location>
        <begin position="474"/>
        <end position="511"/>
    </location>
</feature>
<dbReference type="eggNOG" id="COG5001">
    <property type="taxonomic scope" value="Bacteria"/>
</dbReference>
<dbReference type="InterPro" id="IPR013767">
    <property type="entry name" value="PAS_fold"/>
</dbReference>
<dbReference type="Pfam" id="PF08448">
    <property type="entry name" value="PAS_4"/>
    <property type="match status" value="1"/>
</dbReference>
<dbReference type="GO" id="GO:0006355">
    <property type="term" value="P:regulation of DNA-templated transcription"/>
    <property type="evidence" value="ECO:0007669"/>
    <property type="project" value="InterPro"/>
</dbReference>
<dbReference type="HOGENOM" id="CLU_000445_41_0_7"/>
<dbReference type="InterPro" id="IPR013656">
    <property type="entry name" value="PAS_4"/>
</dbReference>
<dbReference type="SUPFAM" id="SSF55781">
    <property type="entry name" value="GAF domain-like"/>
    <property type="match status" value="1"/>
</dbReference>
<dbReference type="PROSITE" id="PS50883">
    <property type="entry name" value="EAL"/>
    <property type="match status" value="1"/>
</dbReference>
<dbReference type="Pfam" id="PF00990">
    <property type="entry name" value="GGDEF"/>
    <property type="match status" value="1"/>
</dbReference>
<gene>
    <name evidence="6" type="ordered locus">Dbac_2327</name>
</gene>
<dbReference type="STRING" id="525897.Dbac_2327"/>
<dbReference type="PROSITE" id="PS50112">
    <property type="entry name" value="PAS"/>
    <property type="match status" value="3"/>
</dbReference>
<organism evidence="6 7">
    <name type="scientific">Desulfomicrobium baculatum (strain DSM 4028 / VKM B-1378 / X)</name>
    <name type="common">Desulfovibrio baculatus</name>
    <dbReference type="NCBI Taxonomy" id="525897"/>
    <lineage>
        <taxon>Bacteria</taxon>
        <taxon>Pseudomonadati</taxon>
        <taxon>Thermodesulfobacteriota</taxon>
        <taxon>Desulfovibrionia</taxon>
        <taxon>Desulfovibrionales</taxon>
        <taxon>Desulfomicrobiaceae</taxon>
        <taxon>Desulfomicrobium</taxon>
    </lineage>
</organism>
<accession>C7LR02</accession>
<dbReference type="InterPro" id="IPR035965">
    <property type="entry name" value="PAS-like_dom_sf"/>
</dbReference>
<dbReference type="Pfam" id="PF00989">
    <property type="entry name" value="PAS"/>
    <property type="match status" value="2"/>
</dbReference>
<dbReference type="NCBIfam" id="TIGR00254">
    <property type="entry name" value="GGDEF"/>
    <property type="match status" value="1"/>
</dbReference>
<keyword evidence="7" id="KW-1185">Reference proteome</keyword>
<evidence type="ECO:0000259" key="3">
    <source>
        <dbReference type="PROSITE" id="PS50113"/>
    </source>
</evidence>
<feature type="domain" description="EAL" evidence="4">
    <location>
        <begin position="898"/>
        <end position="1153"/>
    </location>
</feature>
<feature type="domain" description="PAS" evidence="2">
    <location>
        <begin position="601"/>
        <end position="670"/>
    </location>
</feature>
<dbReference type="GO" id="GO:0071732">
    <property type="term" value="P:cellular response to nitric oxide"/>
    <property type="evidence" value="ECO:0007669"/>
    <property type="project" value="UniProtKB-ARBA"/>
</dbReference>
<dbReference type="InterPro" id="IPR029016">
    <property type="entry name" value="GAF-like_dom_sf"/>
</dbReference>
<dbReference type="SUPFAM" id="SSF55073">
    <property type="entry name" value="Nucleotide cyclase"/>
    <property type="match status" value="1"/>
</dbReference>
<dbReference type="NCBIfam" id="TIGR00229">
    <property type="entry name" value="sensory_box"/>
    <property type="match status" value="3"/>
</dbReference>
<feature type="domain" description="PAC" evidence="3">
    <location>
        <begin position="268"/>
        <end position="319"/>
    </location>
</feature>
<dbReference type="InterPro" id="IPR043128">
    <property type="entry name" value="Rev_trsase/Diguanyl_cyclase"/>
</dbReference>
<dbReference type="InterPro" id="IPR035919">
    <property type="entry name" value="EAL_sf"/>
</dbReference>
<dbReference type="eggNOG" id="COG3829">
    <property type="taxonomic scope" value="Bacteria"/>
</dbReference>
<dbReference type="EMBL" id="CP001629">
    <property type="protein sequence ID" value="ACU90408.1"/>
    <property type="molecule type" value="Genomic_DNA"/>
</dbReference>
<dbReference type="Pfam" id="PF13426">
    <property type="entry name" value="PAS_9"/>
    <property type="match status" value="1"/>
</dbReference>
<dbReference type="Gene3D" id="3.30.450.20">
    <property type="entry name" value="PAS domain"/>
    <property type="match status" value="4"/>
</dbReference>
<dbReference type="SMART" id="SM00052">
    <property type="entry name" value="EAL"/>
    <property type="match status" value="1"/>
</dbReference>
<dbReference type="PANTHER" id="PTHR44757">
    <property type="entry name" value="DIGUANYLATE CYCLASE DGCP"/>
    <property type="match status" value="1"/>
</dbReference>
<dbReference type="InterPro" id="IPR001610">
    <property type="entry name" value="PAC"/>
</dbReference>
<dbReference type="InterPro" id="IPR000014">
    <property type="entry name" value="PAS"/>
</dbReference>
<evidence type="ECO:0000313" key="7">
    <source>
        <dbReference type="Proteomes" id="UP000002216"/>
    </source>
</evidence>
<comment type="catalytic activity">
    <reaction evidence="1">
        <text>3',3'-c-di-GMP + H2O = 5'-phosphoguanylyl(3'-&gt;5')guanosine + H(+)</text>
        <dbReference type="Rhea" id="RHEA:24902"/>
        <dbReference type="ChEBI" id="CHEBI:15377"/>
        <dbReference type="ChEBI" id="CHEBI:15378"/>
        <dbReference type="ChEBI" id="CHEBI:58754"/>
        <dbReference type="ChEBI" id="CHEBI:58805"/>
        <dbReference type="EC" id="3.1.4.52"/>
    </reaction>
    <physiologicalReaction direction="left-to-right" evidence="1">
        <dbReference type="Rhea" id="RHEA:24903"/>
    </physiologicalReaction>
</comment>
<evidence type="ECO:0000259" key="5">
    <source>
        <dbReference type="PROSITE" id="PS50887"/>
    </source>
</evidence>
<dbReference type="FunFam" id="3.20.20.450:FF:000001">
    <property type="entry name" value="Cyclic di-GMP phosphodiesterase yahA"/>
    <property type="match status" value="1"/>
</dbReference>
<reference evidence="6 7" key="1">
    <citation type="journal article" date="2009" name="Stand. Genomic Sci.">
        <title>Complete genome sequence of Desulfomicrobium baculatum type strain (X).</title>
        <authorList>
            <person name="Copeland A."/>
            <person name="Spring S."/>
            <person name="Goker M."/>
            <person name="Schneider S."/>
            <person name="Lapidus A."/>
            <person name="Del Rio T.G."/>
            <person name="Tice H."/>
            <person name="Cheng J.F."/>
            <person name="Chen F."/>
            <person name="Nolan M."/>
            <person name="Bruce D."/>
            <person name="Goodwin L."/>
            <person name="Pitluck S."/>
            <person name="Ivanova N."/>
            <person name="Mavrommatis K."/>
            <person name="Ovchinnikova G."/>
            <person name="Pati A."/>
            <person name="Chen A."/>
            <person name="Palaniappan K."/>
            <person name="Land M."/>
            <person name="Hauser L."/>
            <person name="Chang Y.J."/>
            <person name="Jeffries C.C."/>
            <person name="Meincke L."/>
            <person name="Sims D."/>
            <person name="Brettin T."/>
            <person name="Detter J.C."/>
            <person name="Han C."/>
            <person name="Chain P."/>
            <person name="Bristow J."/>
            <person name="Eisen J.A."/>
            <person name="Markowitz V."/>
            <person name="Hugenholtz P."/>
            <person name="Kyrpides N.C."/>
            <person name="Klenk H.P."/>
            <person name="Lucas S."/>
        </authorList>
    </citation>
    <scope>NUCLEOTIDE SEQUENCE [LARGE SCALE GENOMIC DNA]</scope>
    <source>
        <strain evidence="7">DSM 4028 / VKM B-1378 / X</strain>
    </source>
</reference>
<dbReference type="Gene3D" id="3.20.20.450">
    <property type="entry name" value="EAL domain"/>
    <property type="match status" value="1"/>
</dbReference>
<dbReference type="SMART" id="SM00267">
    <property type="entry name" value="GGDEF"/>
    <property type="match status" value="1"/>
</dbReference>
<dbReference type="FunFam" id="3.30.70.270:FF:000001">
    <property type="entry name" value="Diguanylate cyclase domain protein"/>
    <property type="match status" value="1"/>
</dbReference>
<dbReference type="CDD" id="cd01948">
    <property type="entry name" value="EAL"/>
    <property type="match status" value="1"/>
</dbReference>
<dbReference type="SMART" id="SM00086">
    <property type="entry name" value="PAC"/>
    <property type="match status" value="3"/>
</dbReference>
<evidence type="ECO:0000259" key="2">
    <source>
        <dbReference type="PROSITE" id="PS50112"/>
    </source>
</evidence>
<dbReference type="PROSITE" id="PS50113">
    <property type="entry name" value="PAC"/>
    <property type="match status" value="2"/>
</dbReference>
<evidence type="ECO:0000259" key="4">
    <source>
        <dbReference type="PROSITE" id="PS50883"/>
    </source>
</evidence>
<dbReference type="Proteomes" id="UP000002216">
    <property type="component" value="Chromosome"/>
</dbReference>
<dbReference type="SUPFAM" id="SSF55785">
    <property type="entry name" value="PYP-like sensor domain (PAS domain)"/>
    <property type="match status" value="4"/>
</dbReference>
<dbReference type="Gene3D" id="3.30.450.40">
    <property type="match status" value="1"/>
</dbReference>
<sequence>MSMHRLLQRQLKRARITPGELPSDFGPFMNLVDDAYRQFDEEKEVLERALEISSAELVRRNEVMRAVFMALPDVFLWITRDGLITDCRGGLQALFGVEPLSLLKKNLREIPDIAEPQAFSLAMRMLTETSFFQAEYSIHSTDRTRHYEARFANLEDNLILVLIRDISDRAMAEEALLGVQQHLDHIIEFLPDATLVVDNEHRVIAWNRAMEGMTGVPKEEILGKSGYEYGTPFYGHPRPILLDFIGKDPSHDYPMYEPTQSNLEGLATEIFVPLLSGGRGAYVWAKASALYDKDGNIAGAIQTIRDITDKKRVEIGTRVLYLVSTAASTPLADRDLLAKVFDILAEHLDVQIMFVSLLGEEGSNLTFPFFSRQELARHETLKHISMLSAEAWVSLSPQITDTRPEGLDNDKAQPALWFASPLRYGEQLLGSVVIALPENNHFVCEKDTHVLASVADHLALAISRNATEKALSQSEKKHRAIFENATEGIFQISLDHDLLSANPAMASIFGYDSLDSLMAGAKGFLQRAISSSDRVRLLSQALKLGTAQNFELDAFMAGGKKTWISINMRTVKRSDGSISHLEGSVRDVSKRKKAERRLAIQKGLFQQLFDNSPQGILLLGKDGAPMDINPSFTSLFGYARSDLHALFEMLLHPDSLDESYAFVSTVLSGTSVSTETQRRTKDGRIIPVSMLGYPYVLDGTISGAFFIFSDISERKNYEAQLTRQALRDNLTGLPNRVLFMDRLNRAMTRQQRNGEYRFAVLMIDLDSFKRVNDTLGHQAGDHLLQEVAARLTHCLRTMDTVARMGGDEFAVLLEDFQNNHEAIGITRRLLDTIRQPLKIQDRDVLVSASVGVVLQTARYTSPNDLLRDADISMYRSKELGKNQFKVFSKSMYEQVVQTVQLENDLRQALVEDEFELFFQPIYALSGQKLRGFEALIRWNHPQRGHLPPGEFIPVAEETGLVTEIGKWVMRRGCRVLAGWQSQFPGLDISLSLNLSPKDLLQASLVPVLTELLHETGLDARHLKLEITETAVMDNPEQATSRLERLQKMGFQIAMDDFGTGYSSLSYLQRLPIDILKIDRSFVQTMLENPNNLEIIKAIIGLGKILDLRIVAEGVETRQQLETLQELGCDLAQGFLLGRPMSKEQTESLISACSENPSA</sequence>
<protein>
    <submittedName>
        <fullName evidence="6">Diguanylate cyclase/phosphodiesterase with PAS/PAC sensor(S)</fullName>
    </submittedName>
</protein>
<dbReference type="InterPro" id="IPR029787">
    <property type="entry name" value="Nucleotide_cyclase"/>
</dbReference>
<dbReference type="InterPro" id="IPR000700">
    <property type="entry name" value="PAS-assoc_C"/>
</dbReference>
<dbReference type="InterPro" id="IPR003018">
    <property type="entry name" value="GAF"/>
</dbReference>
<dbReference type="Pfam" id="PF00563">
    <property type="entry name" value="EAL"/>
    <property type="match status" value="1"/>
</dbReference>
<feature type="domain" description="PAC" evidence="3">
    <location>
        <begin position="548"/>
        <end position="600"/>
    </location>
</feature>
<feature type="domain" description="GGDEF" evidence="5">
    <location>
        <begin position="756"/>
        <end position="889"/>
    </location>
</feature>
<dbReference type="AlphaFoldDB" id="C7LR02"/>
<dbReference type="SUPFAM" id="SSF141868">
    <property type="entry name" value="EAL domain-like"/>
    <property type="match status" value="1"/>
</dbReference>
<evidence type="ECO:0000256" key="1">
    <source>
        <dbReference type="ARBA" id="ARBA00051114"/>
    </source>
</evidence>
<dbReference type="CDD" id="cd01949">
    <property type="entry name" value="GGDEF"/>
    <property type="match status" value="1"/>
</dbReference>
<dbReference type="Gene3D" id="3.30.70.270">
    <property type="match status" value="1"/>
</dbReference>
<name>C7LR02_DESBD</name>
<dbReference type="InterPro" id="IPR052155">
    <property type="entry name" value="Biofilm_reg_signaling"/>
</dbReference>
<dbReference type="PROSITE" id="PS50887">
    <property type="entry name" value="GGDEF"/>
    <property type="match status" value="1"/>
</dbReference>
<dbReference type="KEGG" id="dba:Dbac_2327"/>
<dbReference type="Pfam" id="PF13185">
    <property type="entry name" value="GAF_2"/>
    <property type="match status" value="1"/>
</dbReference>
<feature type="domain" description="PAS" evidence="2">
    <location>
        <begin position="179"/>
        <end position="225"/>
    </location>
</feature>
<dbReference type="SMART" id="SM00091">
    <property type="entry name" value="PAS"/>
    <property type="match status" value="4"/>
</dbReference>
<dbReference type="GO" id="GO:0071111">
    <property type="term" value="F:cyclic-guanylate-specific phosphodiesterase activity"/>
    <property type="evidence" value="ECO:0007669"/>
    <property type="project" value="UniProtKB-EC"/>
</dbReference>
<dbReference type="InterPro" id="IPR000160">
    <property type="entry name" value="GGDEF_dom"/>
</dbReference>
<dbReference type="eggNOG" id="COG2202">
    <property type="taxonomic scope" value="Bacteria"/>
</dbReference>
<dbReference type="PANTHER" id="PTHR44757:SF2">
    <property type="entry name" value="BIOFILM ARCHITECTURE MAINTENANCE PROTEIN MBAA"/>
    <property type="match status" value="1"/>
</dbReference>
<dbReference type="InterPro" id="IPR001633">
    <property type="entry name" value="EAL_dom"/>
</dbReference>
<proteinExistence type="predicted"/>